<accession>A0ABX0G5H7</accession>
<organism evidence="9 10">
    <name type="scientific">Rhodobacter calidifons</name>
    <dbReference type="NCBI Taxonomy" id="2715277"/>
    <lineage>
        <taxon>Bacteria</taxon>
        <taxon>Pseudomonadati</taxon>
        <taxon>Pseudomonadota</taxon>
        <taxon>Alphaproteobacteria</taxon>
        <taxon>Rhodobacterales</taxon>
        <taxon>Rhodobacter group</taxon>
        <taxon>Rhodobacter</taxon>
    </lineage>
</organism>
<evidence type="ECO:0000256" key="5">
    <source>
        <dbReference type="ARBA" id="ARBA00022692"/>
    </source>
</evidence>
<keyword evidence="3" id="KW-1003">Cell membrane</keyword>
<dbReference type="Proteomes" id="UP001515660">
    <property type="component" value="Unassembled WGS sequence"/>
</dbReference>
<keyword evidence="10" id="KW-1185">Reference proteome</keyword>
<reference evidence="9 10" key="1">
    <citation type="journal article" date="2022" name="Microorganisms">
        <title>Genome Sequence and Characterization of a Xanthorhodopsin-Containing, Aerobic Anoxygenic Phototrophic Rhodobacter Species, Isolated from Mesophilic Conditions at Yellowstone National Park.</title>
        <authorList>
            <person name="Kyndt J.A."/>
            <person name="Robertson S."/>
            <person name="Shoffstall I.B."/>
            <person name="Ramaley R.F."/>
            <person name="Meyer T.E."/>
        </authorList>
    </citation>
    <scope>NUCLEOTIDE SEQUENCE [LARGE SCALE GENOMIC DNA]</scope>
    <source>
        <strain evidence="9 10">M37P</strain>
    </source>
</reference>
<evidence type="ECO:0000313" key="9">
    <source>
        <dbReference type="EMBL" id="NHB76475.1"/>
    </source>
</evidence>
<feature type="transmembrane region" description="Helical" evidence="8">
    <location>
        <begin position="125"/>
        <end position="147"/>
    </location>
</feature>
<dbReference type="EMBL" id="JAANHS010000004">
    <property type="protein sequence ID" value="NHB76475.1"/>
    <property type="molecule type" value="Genomic_DNA"/>
</dbReference>
<evidence type="ECO:0000256" key="4">
    <source>
        <dbReference type="ARBA" id="ARBA00022519"/>
    </source>
</evidence>
<dbReference type="InterPro" id="IPR001851">
    <property type="entry name" value="ABC_transp_permease"/>
</dbReference>
<evidence type="ECO:0000256" key="2">
    <source>
        <dbReference type="ARBA" id="ARBA00022448"/>
    </source>
</evidence>
<dbReference type="PANTHER" id="PTHR32196:SF21">
    <property type="entry name" value="ABC TRANSPORTER PERMEASE PROTEIN YPHD-RELATED"/>
    <property type="match status" value="1"/>
</dbReference>
<dbReference type="Pfam" id="PF02653">
    <property type="entry name" value="BPD_transp_2"/>
    <property type="match status" value="1"/>
</dbReference>
<feature type="transmembrane region" description="Helical" evidence="8">
    <location>
        <begin position="86"/>
        <end position="105"/>
    </location>
</feature>
<evidence type="ECO:0000256" key="1">
    <source>
        <dbReference type="ARBA" id="ARBA00004651"/>
    </source>
</evidence>
<protein>
    <submittedName>
        <fullName evidence="9">Uncharacterized protein</fullName>
    </submittedName>
</protein>
<evidence type="ECO:0000256" key="3">
    <source>
        <dbReference type="ARBA" id="ARBA00022475"/>
    </source>
</evidence>
<evidence type="ECO:0000256" key="6">
    <source>
        <dbReference type="ARBA" id="ARBA00022989"/>
    </source>
</evidence>
<sequence>MVHMSGATSIDLRGLSRSCAGIRMLTGLDVAAQRGSVHAVPGENGAGTAVLRVPSMIFTPGMDRVLRGITVARTGDFEPQDQATPLMLALDVRAGVPILIAFLLFRTASGQAPHAIGTRERAACLSGIIGAFLAWSILAPLAEVLLAGCSAMACQGMGKTCLLPAIAAVVPGGTNLPGGSGRPVGTRIGGILIVPLNSALSIMQMPEALRQVICGVVITARLMIYGRGQRETA</sequence>
<keyword evidence="4" id="KW-0997">Cell inner membrane</keyword>
<evidence type="ECO:0000313" key="10">
    <source>
        <dbReference type="Proteomes" id="UP001515660"/>
    </source>
</evidence>
<keyword evidence="6 8" id="KW-1133">Transmembrane helix</keyword>
<keyword evidence="5 8" id="KW-0812">Transmembrane</keyword>
<gene>
    <name evidence="9" type="ORF">G8O29_06935</name>
</gene>
<evidence type="ECO:0000256" key="8">
    <source>
        <dbReference type="SAM" id="Phobius"/>
    </source>
</evidence>
<proteinExistence type="predicted"/>
<keyword evidence="7 8" id="KW-0472">Membrane</keyword>
<comment type="subcellular location">
    <subcellularLocation>
        <location evidence="1">Cell membrane</location>
        <topology evidence="1">Multi-pass membrane protein</topology>
    </subcellularLocation>
</comment>
<keyword evidence="2" id="KW-0813">Transport</keyword>
<evidence type="ECO:0000256" key="7">
    <source>
        <dbReference type="ARBA" id="ARBA00023136"/>
    </source>
</evidence>
<dbReference type="PANTHER" id="PTHR32196">
    <property type="entry name" value="ABC TRANSPORTER PERMEASE PROTEIN YPHD-RELATED-RELATED"/>
    <property type="match status" value="1"/>
</dbReference>
<name>A0ABX0G5H7_9RHOB</name>
<comment type="caution">
    <text evidence="9">The sequence shown here is derived from an EMBL/GenBank/DDBJ whole genome shotgun (WGS) entry which is preliminary data.</text>
</comment>